<reference evidence="1 2" key="1">
    <citation type="submission" date="2016-02" db="EMBL/GenBank/DDBJ databases">
        <title>Genome sequence of Halalkalicoccus paucihalophilus DSM 24557.</title>
        <authorList>
            <person name="Poehlein A."/>
            <person name="Daniel R."/>
        </authorList>
    </citation>
    <scope>NUCLEOTIDE SEQUENCE [LARGE SCALE GENOMIC DNA]</scope>
    <source>
        <strain evidence="1 2">DSM 24557</strain>
    </source>
</reference>
<comment type="caution">
    <text evidence="1">The sequence shown here is derived from an EMBL/GenBank/DDBJ whole genome shotgun (WGS) entry which is preliminary data.</text>
</comment>
<name>A0A151ABY0_9EURY</name>
<evidence type="ECO:0000313" key="1">
    <source>
        <dbReference type="EMBL" id="KYH25094.1"/>
    </source>
</evidence>
<sequence length="74" mass="8330">MGVEQGSGLTDFMWKNNFDLIVTFTLGYVLADRSKIMFCDLSIRPRSMPVGGICCSVVDSPVNHYFSFLKYRGP</sequence>
<keyword evidence="2" id="KW-1185">Reference proteome</keyword>
<dbReference type="EMBL" id="LTAZ01000007">
    <property type="protein sequence ID" value="KYH25094.1"/>
    <property type="molecule type" value="Genomic_DNA"/>
</dbReference>
<protein>
    <submittedName>
        <fullName evidence="1">Uncharacterized protein</fullName>
    </submittedName>
</protein>
<dbReference type="Proteomes" id="UP000075321">
    <property type="component" value="Unassembled WGS sequence"/>
</dbReference>
<gene>
    <name evidence="1" type="ORF">HAPAU_26770</name>
</gene>
<evidence type="ECO:0000313" key="2">
    <source>
        <dbReference type="Proteomes" id="UP000075321"/>
    </source>
</evidence>
<accession>A0A151ABY0</accession>
<proteinExistence type="predicted"/>
<dbReference type="PATRIC" id="fig|1008153.3.peg.2730"/>
<organism evidence="1 2">
    <name type="scientific">Halalkalicoccus paucihalophilus</name>
    <dbReference type="NCBI Taxonomy" id="1008153"/>
    <lineage>
        <taxon>Archaea</taxon>
        <taxon>Methanobacteriati</taxon>
        <taxon>Methanobacteriota</taxon>
        <taxon>Stenosarchaea group</taxon>
        <taxon>Halobacteria</taxon>
        <taxon>Halobacteriales</taxon>
        <taxon>Halococcaceae</taxon>
        <taxon>Halalkalicoccus</taxon>
    </lineage>
</organism>
<dbReference type="AlphaFoldDB" id="A0A151ABY0"/>